<proteinExistence type="inferred from homology"/>
<dbReference type="GO" id="GO:0003676">
    <property type="term" value="F:nucleic acid binding"/>
    <property type="evidence" value="ECO:0007669"/>
    <property type="project" value="InterPro"/>
</dbReference>
<dbReference type="InterPro" id="IPR044925">
    <property type="entry name" value="His-Me_finger_sf"/>
</dbReference>
<dbReference type="SUPFAM" id="SSF54060">
    <property type="entry name" value="His-Me finger endonucleases"/>
    <property type="match status" value="1"/>
</dbReference>
<evidence type="ECO:0000256" key="4">
    <source>
        <dbReference type="SAM" id="SignalP"/>
    </source>
</evidence>
<dbReference type="Gene3D" id="3.40.570.10">
    <property type="entry name" value="Extracellular Endonuclease, subunit A"/>
    <property type="match status" value="1"/>
</dbReference>
<dbReference type="InterPro" id="IPR001604">
    <property type="entry name" value="Endo_G_ENPP1-like_dom"/>
</dbReference>
<evidence type="ECO:0000259" key="5">
    <source>
        <dbReference type="Pfam" id="PF01223"/>
    </source>
</evidence>
<evidence type="ECO:0000313" key="7">
    <source>
        <dbReference type="Proteomes" id="UP000002358"/>
    </source>
</evidence>
<dbReference type="GO" id="GO:0000014">
    <property type="term" value="F:single-stranded DNA endodeoxyribonuclease activity"/>
    <property type="evidence" value="ECO:0007669"/>
    <property type="project" value="TreeGrafter"/>
</dbReference>
<feature type="domain" description="DNA/RNA non-specific endonuclease/pyrophosphatase/phosphodiesterase" evidence="5">
    <location>
        <begin position="131"/>
        <end position="407"/>
    </location>
</feature>
<dbReference type="GeneID" id="107982029"/>
<organism evidence="6 7">
    <name type="scientific">Nasonia vitripennis</name>
    <name type="common">Parasitic wasp</name>
    <dbReference type="NCBI Taxonomy" id="7425"/>
    <lineage>
        <taxon>Eukaryota</taxon>
        <taxon>Metazoa</taxon>
        <taxon>Ecdysozoa</taxon>
        <taxon>Arthropoda</taxon>
        <taxon>Hexapoda</taxon>
        <taxon>Insecta</taxon>
        <taxon>Pterygota</taxon>
        <taxon>Neoptera</taxon>
        <taxon>Endopterygota</taxon>
        <taxon>Hymenoptera</taxon>
        <taxon>Apocrita</taxon>
        <taxon>Proctotrupomorpha</taxon>
        <taxon>Chalcidoidea</taxon>
        <taxon>Pteromalidae</taxon>
        <taxon>Pteromalinae</taxon>
        <taxon>Nasonia</taxon>
    </lineage>
</organism>
<name>A0A7M7IUQ4_NASVI</name>
<dbReference type="RefSeq" id="XP_016844625.1">
    <property type="nucleotide sequence ID" value="XM_016989136.3"/>
</dbReference>
<dbReference type="GO" id="GO:0004521">
    <property type="term" value="F:RNA endonuclease activity"/>
    <property type="evidence" value="ECO:0007669"/>
    <property type="project" value="TreeGrafter"/>
</dbReference>
<dbReference type="AlphaFoldDB" id="A0A7M7IUQ4"/>
<dbReference type="GO" id="GO:0046872">
    <property type="term" value="F:metal ion binding"/>
    <property type="evidence" value="ECO:0007669"/>
    <property type="project" value="InterPro"/>
</dbReference>
<dbReference type="GO" id="GO:0005743">
    <property type="term" value="C:mitochondrial inner membrane"/>
    <property type="evidence" value="ECO:0007669"/>
    <property type="project" value="TreeGrafter"/>
</dbReference>
<evidence type="ECO:0000313" key="6">
    <source>
        <dbReference type="EnsemblMetazoa" id="XP_016844625"/>
    </source>
</evidence>
<dbReference type="InterPro" id="IPR040255">
    <property type="entry name" value="Non-specific_endonuclease"/>
</dbReference>
<accession>A0A7M7IUQ4</accession>
<dbReference type="PANTHER" id="PTHR13966">
    <property type="entry name" value="ENDONUCLEASE RELATED"/>
    <property type="match status" value="1"/>
</dbReference>
<keyword evidence="4" id="KW-0732">Signal</keyword>
<dbReference type="Pfam" id="PF01223">
    <property type="entry name" value="Endonuclease_NS"/>
    <property type="match status" value="1"/>
</dbReference>
<evidence type="ECO:0000256" key="1">
    <source>
        <dbReference type="ARBA" id="ARBA00010052"/>
    </source>
</evidence>
<feature type="signal peptide" evidence="4">
    <location>
        <begin position="1"/>
        <end position="19"/>
    </location>
</feature>
<dbReference type="GO" id="GO:0005634">
    <property type="term" value="C:nucleus"/>
    <property type="evidence" value="ECO:0007669"/>
    <property type="project" value="TreeGrafter"/>
</dbReference>
<dbReference type="PANTHER" id="PTHR13966:SF19">
    <property type="entry name" value="NUCLEASE EXOG, MITOCHONDRIAL"/>
    <property type="match status" value="1"/>
</dbReference>
<sequence>MHVTLFLYFFLIFFRSSLAATTEDEPDDDDCLINIVRDLSRSEPLLLSTDSPPQFLYPDPMEPRTVRLDDNQHFRVVCGVDSLYVSCQDAKFYINSGKIRFRMRAINCGRHSSKHMLRPLKASCPTNVLCYQVGFQLNIFDFVPTIDLIYVNEVRLRPLWAHITILPIIGHRQRRGENDDYEEGELFSGSISAPMEEIFDRDYQRTRFAKILGSQELAEKYITEKASSIFQLFSSLLRVKEGLAGGEHLVRGQLIDNDDLFYKPQQDTVHYYANVAPVWRSIASGNWQIAGEMIRKAATDSRSKIELWAGTMRTMELEDSKGVKRQIYMAYNTTTITEVVPVPRLLFKYAYDREHNRGVVIITVNDPFIKKPRPEHIICPEQELCQRLHSSFTVLELGYTYCCTLADFAKTAKLRGLPAFPNAQSLF</sequence>
<dbReference type="KEGG" id="nvi:107982029"/>
<protein>
    <recommendedName>
        <fullName evidence="5">DNA/RNA non-specific endonuclease/pyrophosphatase/phosphodiesterase domain-containing protein</fullName>
    </recommendedName>
</protein>
<feature type="chain" id="PRO_5029467837" description="DNA/RNA non-specific endonuclease/pyrophosphatase/phosphodiesterase domain-containing protein" evidence="4">
    <location>
        <begin position="20"/>
        <end position="427"/>
    </location>
</feature>
<keyword evidence="2" id="KW-0540">Nuclease</keyword>
<dbReference type="InterPro" id="IPR044929">
    <property type="entry name" value="DNA/RNA_non-sp_Endonuclease_sf"/>
</dbReference>
<dbReference type="EnsemblMetazoa" id="XM_016989136">
    <property type="protein sequence ID" value="XP_016844625"/>
    <property type="gene ID" value="LOC107982029"/>
</dbReference>
<evidence type="ECO:0000256" key="3">
    <source>
        <dbReference type="ARBA" id="ARBA00022759"/>
    </source>
</evidence>
<keyword evidence="3" id="KW-0255">Endonuclease</keyword>
<dbReference type="Proteomes" id="UP000002358">
    <property type="component" value="Chromosome 1"/>
</dbReference>
<keyword evidence="7" id="KW-1185">Reference proteome</keyword>
<dbReference type="GO" id="GO:0006309">
    <property type="term" value="P:apoptotic DNA fragmentation"/>
    <property type="evidence" value="ECO:0007669"/>
    <property type="project" value="TreeGrafter"/>
</dbReference>
<evidence type="ECO:0000256" key="2">
    <source>
        <dbReference type="ARBA" id="ARBA00022722"/>
    </source>
</evidence>
<reference evidence="6" key="1">
    <citation type="submission" date="2021-01" db="UniProtKB">
        <authorList>
            <consortium name="EnsemblMetazoa"/>
        </authorList>
    </citation>
    <scope>IDENTIFICATION</scope>
</reference>
<keyword evidence="3" id="KW-0378">Hydrolase</keyword>
<comment type="similarity">
    <text evidence="1">Belongs to the DNA/RNA non-specific endonuclease family.</text>
</comment>
<dbReference type="OrthoDB" id="5960141at2759"/>